<feature type="non-terminal residue" evidence="1">
    <location>
        <position position="1"/>
    </location>
</feature>
<name>G5JGD3_9STAP</name>
<protein>
    <submittedName>
        <fullName evidence="1">Uncharacterized protein</fullName>
    </submittedName>
</protein>
<proteinExistence type="predicted"/>
<accession>G5JGD3</accession>
<sequence>PVCLAYPPLRVSDDIVEAEGRLDILINNAGAG</sequence>
<dbReference type="Proteomes" id="UP000005413">
    <property type="component" value="Unassembled WGS sequence"/>
</dbReference>
<keyword evidence="2" id="KW-1185">Reference proteome</keyword>
<organism evidence="1 2">
    <name type="scientific">Staphylococcus simiae CCM 7213 = CCUG 51256</name>
    <dbReference type="NCBI Taxonomy" id="911238"/>
    <lineage>
        <taxon>Bacteria</taxon>
        <taxon>Bacillati</taxon>
        <taxon>Bacillota</taxon>
        <taxon>Bacilli</taxon>
        <taxon>Bacillales</taxon>
        <taxon>Staphylococcaceae</taxon>
        <taxon>Staphylococcus</taxon>
    </lineage>
</organism>
<feature type="non-terminal residue" evidence="1">
    <location>
        <position position="32"/>
    </location>
</feature>
<dbReference type="AlphaFoldDB" id="G5JGD3"/>
<reference evidence="1 2" key="1">
    <citation type="journal article" date="2012" name="BMC Genomics">
        <title>Comparative genomic analysis of the genus Staphylococcus including Staphylococcus aureus and its newly described sister species Staphylococcus simiae.</title>
        <authorList>
            <person name="Suzuki H."/>
            <person name="Lefebure T."/>
            <person name="Pavinski Bitar P."/>
            <person name="Stanhope M.J."/>
        </authorList>
    </citation>
    <scope>NUCLEOTIDE SEQUENCE [LARGE SCALE GENOMIC DNA]</scope>
    <source>
        <strain evidence="1 2">CCM 7213</strain>
    </source>
</reference>
<comment type="caution">
    <text evidence="1">The sequence shown here is derived from an EMBL/GenBank/DDBJ whole genome shotgun (WGS) entry which is preliminary data.</text>
</comment>
<evidence type="ECO:0000313" key="1">
    <source>
        <dbReference type="EMBL" id="EHJ08753.1"/>
    </source>
</evidence>
<dbReference type="EMBL" id="AEUN01000072">
    <property type="protein sequence ID" value="EHJ08753.1"/>
    <property type="molecule type" value="Genomic_DNA"/>
</dbReference>
<evidence type="ECO:0000313" key="2">
    <source>
        <dbReference type="Proteomes" id="UP000005413"/>
    </source>
</evidence>
<gene>
    <name evidence="1" type="ORF">SS7213T_02498</name>
</gene>